<dbReference type="EMBL" id="LAZR01018647">
    <property type="protein sequence ID" value="KKL95550.1"/>
    <property type="molecule type" value="Genomic_DNA"/>
</dbReference>
<dbReference type="Pfam" id="PF02310">
    <property type="entry name" value="B12-binding"/>
    <property type="match status" value="1"/>
</dbReference>
<accession>A0A0F9IP77</accession>
<organism evidence="2">
    <name type="scientific">marine sediment metagenome</name>
    <dbReference type="NCBI Taxonomy" id="412755"/>
    <lineage>
        <taxon>unclassified sequences</taxon>
        <taxon>metagenomes</taxon>
        <taxon>ecological metagenomes</taxon>
    </lineage>
</organism>
<proteinExistence type="predicted"/>
<dbReference type="GO" id="GO:0031419">
    <property type="term" value="F:cobalamin binding"/>
    <property type="evidence" value="ECO:0007669"/>
    <property type="project" value="InterPro"/>
</dbReference>
<dbReference type="GO" id="GO:0046872">
    <property type="term" value="F:metal ion binding"/>
    <property type="evidence" value="ECO:0007669"/>
    <property type="project" value="InterPro"/>
</dbReference>
<evidence type="ECO:0000313" key="2">
    <source>
        <dbReference type="EMBL" id="KKL95550.1"/>
    </source>
</evidence>
<dbReference type="InterPro" id="IPR006158">
    <property type="entry name" value="Cobalamin-bd"/>
</dbReference>
<gene>
    <name evidence="2" type="ORF">LCGC14_1853440</name>
</gene>
<dbReference type="AlphaFoldDB" id="A0A0F9IP77"/>
<comment type="caution">
    <text evidence="2">The sequence shown here is derived from an EMBL/GenBank/DDBJ whole genome shotgun (WGS) entry which is preliminary data.</text>
</comment>
<dbReference type="PROSITE" id="PS51332">
    <property type="entry name" value="B12_BINDING"/>
    <property type="match status" value="1"/>
</dbReference>
<reference evidence="2" key="1">
    <citation type="journal article" date="2015" name="Nature">
        <title>Complex archaea that bridge the gap between prokaryotes and eukaryotes.</title>
        <authorList>
            <person name="Spang A."/>
            <person name="Saw J.H."/>
            <person name="Jorgensen S.L."/>
            <person name="Zaremba-Niedzwiedzka K."/>
            <person name="Martijn J."/>
            <person name="Lind A.E."/>
            <person name="van Eijk R."/>
            <person name="Schleper C."/>
            <person name="Guy L."/>
            <person name="Ettema T.J."/>
        </authorList>
    </citation>
    <scope>NUCLEOTIDE SEQUENCE</scope>
</reference>
<feature type="domain" description="B12-binding" evidence="1">
    <location>
        <begin position="19"/>
        <end position="125"/>
    </location>
</feature>
<dbReference type="Gene3D" id="3.40.50.280">
    <property type="entry name" value="Cobalamin-binding domain"/>
    <property type="match status" value="1"/>
</dbReference>
<sequence length="125" mass="14235">MKVFFVNPPLRNLHFSRSQRSPGVIKSGTMYYPYWLAHAAALVDKNGHEIYLMDCPADNCGREELLDCLTEFSPDVVVIDTSTPSINYDMETLQYLKKEVHSNYVLVGTHVTSEYQDCLIKCPEA</sequence>
<name>A0A0F9IP77_9ZZZZ</name>
<feature type="non-terminal residue" evidence="2">
    <location>
        <position position="125"/>
    </location>
</feature>
<protein>
    <recommendedName>
        <fullName evidence="1">B12-binding domain-containing protein</fullName>
    </recommendedName>
</protein>
<evidence type="ECO:0000259" key="1">
    <source>
        <dbReference type="PROSITE" id="PS51332"/>
    </source>
</evidence>